<dbReference type="Pfam" id="PF13968">
    <property type="entry name" value="DUF4220"/>
    <property type="match status" value="2"/>
</dbReference>
<name>A0A0D9XU71_9ORYZ</name>
<evidence type="ECO:0000259" key="3">
    <source>
        <dbReference type="Pfam" id="PF13968"/>
    </source>
</evidence>
<evidence type="ECO:0000256" key="2">
    <source>
        <dbReference type="SAM" id="Phobius"/>
    </source>
</evidence>
<accession>A0A0D9XU71</accession>
<feature type="transmembrane region" description="Helical" evidence="2">
    <location>
        <begin position="20"/>
        <end position="46"/>
    </location>
</feature>
<dbReference type="PANTHER" id="PTHR31325">
    <property type="entry name" value="OS01G0798800 PROTEIN-RELATED"/>
    <property type="match status" value="1"/>
</dbReference>
<dbReference type="Proteomes" id="UP000032180">
    <property type="component" value="Chromosome 11"/>
</dbReference>
<dbReference type="InterPro" id="IPR007658">
    <property type="entry name" value="DUF594"/>
</dbReference>
<sequence>MVNPREVVKSWFITLQEDIYVLIRIESLVSLVTATFLIMFIMDIFLARSRSRGSGAMSMFDKVDRFSDRIVLYLLGAMQVAPFDNSLFPVWSIVLVSLHGSIGYISGYGVSDRIRRVAEMGNVIKFLGVAFLTSTQGSQFQRPLWSMWALLLLRSVHRFGAQRNIEKSLWHGRSSELIPEYMRDDHDSSQFFRGAVLDAATMEGYKYLVHGESKQNIRLLKPRYVLYLDIINQDSMVTLDRIWRSDGPVLQYAVSVHGDNSKDLGLAFALSRFLRCRFEDVTLHPHCFSMSRSVIMKQILNEDQNADANQNQKMQNAERAFRIMELEIFVNKEPPEDDLVHFVHGHNVDVYLTWLFMFFMVLKEIWEITTYVLSEWTKLLLACGYTRFFASEDTCFRWIRNAMTAKMLGCFLKSKISDPWHGRLDQCEFIQSFDYKPSLRRIIMYHATLGLVKLKDHGEKLGTDIKIPACVKLAILDALNSMNINTLGSYLPKQIPLFRGNPMLLEQFQWALLDLQTCSQVVLVWHIATSMCEIKLAKDKGLDLTKPGFLRSTFTYLKSLVCFWLSPQPYLVDENILVGDKLRTSYTIANSLSRYCTYLMCFQSDLLPDSLIVPSVIFDTTISAACEAMDGCNSLESKYDRLNAMLVPETAEEVRMAGILQKAVKLGKQLLDIHDDEQRWKILESVWANLLVHMAPSWNAEAHKNSLEYGGELITFIWGLLWHCGIKKSNLWNDPDEAPGNTNSQPQSGAIEPRGAHNVQDDVMMNNDQNGIQLAHDEADVQNQPSEQAAEADVEIAEEAQEDEPEPGNGDHHAQFAADMEIAAGEAQEEDSDSELGNSIHIHTHFDADVEIAADEAHEEESKTGNNVQTHSAADVEIADEAQEQKSEPSNNVHHSVRCRRGVCR</sequence>
<keyword evidence="2" id="KW-0472">Membrane</keyword>
<reference evidence="4" key="3">
    <citation type="submission" date="2015-04" db="UniProtKB">
        <authorList>
            <consortium name="EnsemblPlants"/>
        </authorList>
    </citation>
    <scope>IDENTIFICATION</scope>
</reference>
<dbReference type="eggNOG" id="ENOG502QSWW">
    <property type="taxonomic scope" value="Eukaryota"/>
</dbReference>
<protein>
    <recommendedName>
        <fullName evidence="3">DUF4220 domain-containing protein</fullName>
    </recommendedName>
</protein>
<evidence type="ECO:0000313" key="4">
    <source>
        <dbReference type="EnsemblPlants" id="LPERR11G16210.1"/>
    </source>
</evidence>
<evidence type="ECO:0000256" key="1">
    <source>
        <dbReference type="SAM" id="MobiDB-lite"/>
    </source>
</evidence>
<keyword evidence="5" id="KW-1185">Reference proteome</keyword>
<organism evidence="4 5">
    <name type="scientific">Leersia perrieri</name>
    <dbReference type="NCBI Taxonomy" id="77586"/>
    <lineage>
        <taxon>Eukaryota</taxon>
        <taxon>Viridiplantae</taxon>
        <taxon>Streptophyta</taxon>
        <taxon>Embryophyta</taxon>
        <taxon>Tracheophyta</taxon>
        <taxon>Spermatophyta</taxon>
        <taxon>Magnoliopsida</taxon>
        <taxon>Liliopsida</taxon>
        <taxon>Poales</taxon>
        <taxon>Poaceae</taxon>
        <taxon>BOP clade</taxon>
        <taxon>Oryzoideae</taxon>
        <taxon>Oryzeae</taxon>
        <taxon>Oryzinae</taxon>
        <taxon>Leersia</taxon>
    </lineage>
</organism>
<dbReference type="EnsemblPlants" id="LPERR11G16210.1">
    <property type="protein sequence ID" value="LPERR11G16210.1"/>
    <property type="gene ID" value="LPERR11G16210"/>
</dbReference>
<dbReference type="HOGENOM" id="CLU_008762_2_0_1"/>
<keyword evidence="2" id="KW-0812">Transmembrane</keyword>
<proteinExistence type="predicted"/>
<reference evidence="5" key="2">
    <citation type="submission" date="2013-12" db="EMBL/GenBank/DDBJ databases">
        <authorList>
            <person name="Yu Y."/>
            <person name="Lee S."/>
            <person name="de Baynast K."/>
            <person name="Wissotski M."/>
            <person name="Liu L."/>
            <person name="Talag J."/>
            <person name="Goicoechea J."/>
            <person name="Angelova A."/>
            <person name="Jetty R."/>
            <person name="Kudrna D."/>
            <person name="Golser W."/>
            <person name="Rivera L."/>
            <person name="Zhang J."/>
            <person name="Wing R."/>
        </authorList>
    </citation>
    <scope>NUCLEOTIDE SEQUENCE</scope>
</reference>
<dbReference type="AlphaFoldDB" id="A0A0D9XU71"/>
<feature type="domain" description="DUF4220" evidence="3">
    <location>
        <begin position="66"/>
        <end position="328"/>
    </location>
</feature>
<feature type="compositionally biased region" description="Acidic residues" evidence="1">
    <location>
        <begin position="849"/>
        <end position="859"/>
    </location>
</feature>
<feature type="compositionally biased region" description="Basic residues" evidence="1">
    <location>
        <begin position="895"/>
        <end position="905"/>
    </location>
</feature>
<dbReference type="STRING" id="77586.A0A0D9XU71"/>
<feature type="domain" description="DUF4220" evidence="3">
    <location>
        <begin position="341"/>
        <end position="431"/>
    </location>
</feature>
<feature type="region of interest" description="Disordered" evidence="1">
    <location>
        <begin position="735"/>
        <end position="754"/>
    </location>
</feature>
<feature type="transmembrane region" description="Helical" evidence="2">
    <location>
        <begin position="89"/>
        <end position="110"/>
    </location>
</feature>
<dbReference type="Pfam" id="PF04578">
    <property type="entry name" value="DUF594"/>
    <property type="match status" value="1"/>
</dbReference>
<dbReference type="InterPro" id="IPR025315">
    <property type="entry name" value="DUF4220"/>
</dbReference>
<evidence type="ECO:0000313" key="5">
    <source>
        <dbReference type="Proteomes" id="UP000032180"/>
    </source>
</evidence>
<reference evidence="4 5" key="1">
    <citation type="submission" date="2012-08" db="EMBL/GenBank/DDBJ databases">
        <title>Oryza genome evolution.</title>
        <authorList>
            <person name="Wing R.A."/>
        </authorList>
    </citation>
    <scope>NUCLEOTIDE SEQUENCE</scope>
</reference>
<feature type="compositionally biased region" description="Acidic residues" evidence="1">
    <location>
        <begin position="790"/>
        <end position="806"/>
    </location>
</feature>
<feature type="region of interest" description="Disordered" evidence="1">
    <location>
        <begin position="779"/>
        <end position="813"/>
    </location>
</feature>
<keyword evidence="2" id="KW-1133">Transmembrane helix</keyword>
<feature type="region of interest" description="Disordered" evidence="1">
    <location>
        <begin position="825"/>
        <end position="905"/>
    </location>
</feature>
<dbReference type="Gramene" id="LPERR11G16210.1">
    <property type="protein sequence ID" value="LPERR11G16210.1"/>
    <property type="gene ID" value="LPERR11G16210"/>
</dbReference>